<dbReference type="EMBL" id="CAFBLD010000006">
    <property type="protein sequence ID" value="CAB4868838.1"/>
    <property type="molecule type" value="Genomic_DNA"/>
</dbReference>
<accession>A0A6J7K621</accession>
<evidence type="ECO:0000313" key="4">
    <source>
        <dbReference type="EMBL" id="CAB4784763.1"/>
    </source>
</evidence>
<gene>
    <name evidence="2" type="ORF">UFOPK2510_01294</name>
    <name evidence="3" type="ORF">UFOPK2718_00815</name>
    <name evidence="4" type="ORF">UFOPK2936_01200</name>
    <name evidence="5" type="ORF">UFOPK3174_01107</name>
    <name evidence="6" type="ORF">UFOPK3328_00923</name>
    <name evidence="7" type="ORF">UFOPK3779_01238</name>
    <name evidence="8" type="ORF">UFOPK3913_00817</name>
    <name evidence="1" type="ORF">UFOPK4107_01166</name>
    <name evidence="9" type="ORF">UFOPK4403_00837</name>
</gene>
<dbReference type="EMBL" id="CAESAE010000006">
    <property type="protein sequence ID" value="CAB4342674.1"/>
    <property type="molecule type" value="Genomic_DNA"/>
</dbReference>
<evidence type="ECO:0000313" key="7">
    <source>
        <dbReference type="EMBL" id="CAB4951368.1"/>
    </source>
</evidence>
<dbReference type="EMBL" id="CAEZYM010000006">
    <property type="protein sequence ID" value="CAB4724980.1"/>
    <property type="molecule type" value="Genomic_DNA"/>
</dbReference>
<proteinExistence type="predicted"/>
<dbReference type="EMBL" id="CAEZXO010000008">
    <property type="protein sequence ID" value="CAB4700568.1"/>
    <property type="molecule type" value="Genomic_DNA"/>
</dbReference>
<organism evidence="7">
    <name type="scientific">freshwater metagenome</name>
    <dbReference type="NCBI Taxonomy" id="449393"/>
    <lineage>
        <taxon>unclassified sequences</taxon>
        <taxon>metagenomes</taxon>
        <taxon>ecological metagenomes</taxon>
    </lineage>
</organism>
<reference evidence="7" key="1">
    <citation type="submission" date="2020-05" db="EMBL/GenBank/DDBJ databases">
        <authorList>
            <person name="Chiriac C."/>
            <person name="Salcher M."/>
            <person name="Ghai R."/>
            <person name="Kavagutti S V."/>
        </authorList>
    </citation>
    <scope>NUCLEOTIDE SEQUENCE</scope>
</reference>
<dbReference type="AlphaFoldDB" id="A0A6J7K621"/>
<protein>
    <submittedName>
        <fullName evidence="7">Unannotated protein</fullName>
    </submittedName>
</protein>
<evidence type="ECO:0000313" key="9">
    <source>
        <dbReference type="EMBL" id="CAB5072866.1"/>
    </source>
</evidence>
<dbReference type="EMBL" id="CAEZZW010000006">
    <property type="protein sequence ID" value="CAB4784763.1"/>
    <property type="molecule type" value="Genomic_DNA"/>
</dbReference>
<dbReference type="EMBL" id="CAFBOC010000007">
    <property type="protein sequence ID" value="CAB4976282.1"/>
    <property type="molecule type" value="Genomic_DNA"/>
</dbReference>
<evidence type="ECO:0000313" key="5">
    <source>
        <dbReference type="EMBL" id="CAB4831145.1"/>
    </source>
</evidence>
<dbReference type="EMBL" id="CAFBNH010000007">
    <property type="protein sequence ID" value="CAB4951368.1"/>
    <property type="molecule type" value="Genomic_DNA"/>
</dbReference>
<evidence type="ECO:0000313" key="2">
    <source>
        <dbReference type="EMBL" id="CAB4700568.1"/>
    </source>
</evidence>
<dbReference type="EMBL" id="CAFABH010000018">
    <property type="protein sequence ID" value="CAB4831145.1"/>
    <property type="molecule type" value="Genomic_DNA"/>
</dbReference>
<evidence type="ECO:0000313" key="6">
    <source>
        <dbReference type="EMBL" id="CAB4868838.1"/>
    </source>
</evidence>
<evidence type="ECO:0000313" key="3">
    <source>
        <dbReference type="EMBL" id="CAB4724980.1"/>
    </source>
</evidence>
<evidence type="ECO:0000313" key="8">
    <source>
        <dbReference type="EMBL" id="CAB4976282.1"/>
    </source>
</evidence>
<sequence length="128" mass="14398">MSTSDLHSSACAEVLNTFVMLIDGEIEETTQIQNIESHLLGCTPCRTEMTHERRVHQMLQDLLARTCCETAPQDLHDAIAAMVHGPTTSIVTEFTMTEVSIQIDEFGQIEHHEITIESTQEFRLPSNE</sequence>
<name>A0A6J7K621_9ZZZZ</name>
<evidence type="ECO:0000313" key="1">
    <source>
        <dbReference type="EMBL" id="CAB4342674.1"/>
    </source>
</evidence>
<dbReference type="EMBL" id="CAFBQX010000004">
    <property type="protein sequence ID" value="CAB5072866.1"/>
    <property type="molecule type" value="Genomic_DNA"/>
</dbReference>